<organism evidence="1">
    <name type="scientific">Clandestinovirus</name>
    <dbReference type="NCBI Taxonomy" id="2831644"/>
    <lineage>
        <taxon>Viruses</taxon>
    </lineage>
</organism>
<sequence>MDFKSKNQCIKLVGTHSALLKTRTNMKTASDNTLTLNIGGNGSNLIVVKTGAGSKRRETLNTLGLNVGGNGSNVVVVQTGSGGSK</sequence>
<name>A0A8F8KQV2_9VIRU</name>
<accession>A0A8F8KQV2</accession>
<proteinExistence type="predicted"/>
<protein>
    <submittedName>
        <fullName evidence="1">Uncharacterized protein</fullName>
    </submittedName>
</protein>
<evidence type="ECO:0000313" key="1">
    <source>
        <dbReference type="EMBL" id="QYA18347.1"/>
    </source>
</evidence>
<gene>
    <name evidence="1" type="ORF">KOM_12_77</name>
</gene>
<reference evidence="1" key="1">
    <citation type="submission" date="2021-06" db="EMBL/GenBank/DDBJ databases">
        <authorList>
            <person name="Rolland C."/>
        </authorList>
    </citation>
    <scope>NUCLEOTIDE SEQUENCE</scope>
    <source>
        <strain evidence="1">347.936635</strain>
    </source>
</reference>
<dbReference type="EMBL" id="MZ420154">
    <property type="protein sequence ID" value="QYA18347.1"/>
    <property type="molecule type" value="Genomic_DNA"/>
</dbReference>